<gene>
    <name evidence="2" type="ORF">ACD_78C00089G0001</name>
</gene>
<feature type="transmembrane region" description="Helical" evidence="1">
    <location>
        <begin position="37"/>
        <end position="57"/>
    </location>
</feature>
<organism evidence="2">
    <name type="scientific">uncultured bacterium</name>
    <name type="common">gcode 4</name>
    <dbReference type="NCBI Taxonomy" id="1234023"/>
    <lineage>
        <taxon>Bacteria</taxon>
        <taxon>environmental samples</taxon>
    </lineage>
</organism>
<evidence type="ECO:0008006" key="3">
    <source>
        <dbReference type="Google" id="ProtNLM"/>
    </source>
</evidence>
<dbReference type="AlphaFoldDB" id="K1YDK3"/>
<sequence>MHAKILFWMFILLGVGLEIIGDVFFKKWVVENKSSWLWIGFGIYTIGALFWALSLRYEMLSKAISIFTILNLVIVAFIGIVFFKEDISIIGKTGILLGLVSIAMIEFG</sequence>
<dbReference type="Gene3D" id="1.10.3730.20">
    <property type="match status" value="1"/>
</dbReference>
<evidence type="ECO:0000313" key="2">
    <source>
        <dbReference type="EMBL" id="EKD30328.1"/>
    </source>
</evidence>
<keyword evidence="1" id="KW-0812">Transmembrane</keyword>
<feature type="transmembrane region" description="Helical" evidence="1">
    <location>
        <begin position="89"/>
        <end position="107"/>
    </location>
</feature>
<keyword evidence="1" id="KW-0472">Membrane</keyword>
<dbReference type="SUPFAM" id="SSF103481">
    <property type="entry name" value="Multidrug resistance efflux transporter EmrE"/>
    <property type="match status" value="1"/>
</dbReference>
<feature type="transmembrane region" description="Helical" evidence="1">
    <location>
        <begin position="63"/>
        <end position="82"/>
    </location>
</feature>
<evidence type="ECO:0000256" key="1">
    <source>
        <dbReference type="SAM" id="Phobius"/>
    </source>
</evidence>
<protein>
    <recommendedName>
        <fullName evidence="3">EamA domain-containing protein</fullName>
    </recommendedName>
</protein>
<keyword evidence="1" id="KW-1133">Transmembrane helix</keyword>
<accession>K1YDK3</accession>
<name>K1YDK3_9BACT</name>
<feature type="transmembrane region" description="Helical" evidence="1">
    <location>
        <begin position="6"/>
        <end position="25"/>
    </location>
</feature>
<dbReference type="InterPro" id="IPR037185">
    <property type="entry name" value="EmrE-like"/>
</dbReference>
<comment type="caution">
    <text evidence="2">The sequence shown here is derived from an EMBL/GenBank/DDBJ whole genome shotgun (WGS) entry which is preliminary data.</text>
</comment>
<reference evidence="2" key="1">
    <citation type="journal article" date="2012" name="Science">
        <title>Fermentation, hydrogen, and sulfur metabolism in multiple uncultivated bacterial phyla.</title>
        <authorList>
            <person name="Wrighton K.C."/>
            <person name="Thomas B.C."/>
            <person name="Sharon I."/>
            <person name="Miller C.S."/>
            <person name="Castelle C.J."/>
            <person name="VerBerkmoes N.C."/>
            <person name="Wilkins M.J."/>
            <person name="Hettich R.L."/>
            <person name="Lipton M.S."/>
            <person name="Williams K.H."/>
            <person name="Long P.E."/>
            <person name="Banfield J.F."/>
        </authorList>
    </citation>
    <scope>NUCLEOTIDE SEQUENCE [LARGE SCALE GENOMIC DNA]</scope>
</reference>
<dbReference type="EMBL" id="AMFJ01034089">
    <property type="protein sequence ID" value="EKD30328.1"/>
    <property type="molecule type" value="Genomic_DNA"/>
</dbReference>
<proteinExistence type="predicted"/>